<keyword evidence="2" id="KW-1185">Reference proteome</keyword>
<sequence length="245" mass="28159">MSFLSLPRELRNEVYAYATDLRTHSSADYSGFYMSCRQIKEELDIEGARCLKAYLTKFKPSSAAHEGFLFDVPDTLKDMRNLRISLGTWTYTKFWGNAPSVDDLAWGDLFRLHLDSLTITYHDNKPVEKIMHCKTVSFMGLLWLEDNILEKARIARVSPYVGRLVIDLQTNSFDYWGVVTHSRYPLWTLQSCVTQSLSHELETMGRDIVELLIIEKRDEAKQWVCILCMALVLMLAFAPGLSKVG</sequence>
<reference evidence="1" key="1">
    <citation type="journal article" date="2020" name="Stud. Mycol.">
        <title>101 Dothideomycetes genomes: a test case for predicting lifestyles and emergence of pathogens.</title>
        <authorList>
            <person name="Haridas S."/>
            <person name="Albert R."/>
            <person name="Binder M."/>
            <person name="Bloem J."/>
            <person name="Labutti K."/>
            <person name="Salamov A."/>
            <person name="Andreopoulos B."/>
            <person name="Baker S."/>
            <person name="Barry K."/>
            <person name="Bills G."/>
            <person name="Bluhm B."/>
            <person name="Cannon C."/>
            <person name="Castanera R."/>
            <person name="Culley D."/>
            <person name="Daum C."/>
            <person name="Ezra D."/>
            <person name="Gonzalez J."/>
            <person name="Henrissat B."/>
            <person name="Kuo A."/>
            <person name="Liang C."/>
            <person name="Lipzen A."/>
            <person name="Lutzoni F."/>
            <person name="Magnuson J."/>
            <person name="Mondo S."/>
            <person name="Nolan M."/>
            <person name="Ohm R."/>
            <person name="Pangilinan J."/>
            <person name="Park H.-J."/>
            <person name="Ramirez L."/>
            <person name="Alfaro M."/>
            <person name="Sun H."/>
            <person name="Tritt A."/>
            <person name="Yoshinaga Y."/>
            <person name="Zwiers L.-H."/>
            <person name="Turgeon B."/>
            <person name="Goodwin S."/>
            <person name="Spatafora J."/>
            <person name="Crous P."/>
            <person name="Grigoriev I."/>
        </authorList>
    </citation>
    <scope>NUCLEOTIDE SEQUENCE</scope>
    <source>
        <strain evidence="1">CBS 113818</strain>
    </source>
</reference>
<gene>
    <name evidence="1" type="ORF">CC86DRAFT_406064</name>
</gene>
<dbReference type="OrthoDB" id="3711359at2759"/>
<protein>
    <submittedName>
        <fullName evidence="1">Uncharacterized protein</fullName>
    </submittedName>
</protein>
<evidence type="ECO:0000313" key="1">
    <source>
        <dbReference type="EMBL" id="KAF2826815.1"/>
    </source>
</evidence>
<dbReference type="EMBL" id="MU006225">
    <property type="protein sequence ID" value="KAF2826815.1"/>
    <property type="molecule type" value="Genomic_DNA"/>
</dbReference>
<proteinExistence type="predicted"/>
<name>A0A6A7A2N4_9PLEO</name>
<accession>A0A6A7A2N4</accession>
<dbReference type="Proteomes" id="UP000799424">
    <property type="component" value="Unassembled WGS sequence"/>
</dbReference>
<evidence type="ECO:0000313" key="2">
    <source>
        <dbReference type="Proteomes" id="UP000799424"/>
    </source>
</evidence>
<organism evidence="1 2">
    <name type="scientific">Ophiobolus disseminans</name>
    <dbReference type="NCBI Taxonomy" id="1469910"/>
    <lineage>
        <taxon>Eukaryota</taxon>
        <taxon>Fungi</taxon>
        <taxon>Dikarya</taxon>
        <taxon>Ascomycota</taxon>
        <taxon>Pezizomycotina</taxon>
        <taxon>Dothideomycetes</taxon>
        <taxon>Pleosporomycetidae</taxon>
        <taxon>Pleosporales</taxon>
        <taxon>Pleosporineae</taxon>
        <taxon>Phaeosphaeriaceae</taxon>
        <taxon>Ophiobolus</taxon>
    </lineage>
</organism>
<dbReference type="AlphaFoldDB" id="A0A6A7A2N4"/>